<dbReference type="EMBL" id="CM001439">
    <property type="protein sequence ID" value="EHR52313.1"/>
    <property type="molecule type" value="Genomic_DNA"/>
</dbReference>
<sequence length="121" mass="12971">MSNPQHPEQVPPHLPVAPPVNPAEQAPPQAPGDRTGFGKTLLAALVWVPVNFFVAVAVLGGLPASARVAGEFVGRMIVPAVLAALATWLISRRSGRPWEFWKLALLALPFFLVIRILLGAR</sequence>
<dbReference type="HOGENOM" id="CLU_2036360_0_0_11"/>
<evidence type="ECO:0000256" key="2">
    <source>
        <dbReference type="SAM" id="Phobius"/>
    </source>
</evidence>
<keyword evidence="4" id="KW-1185">Reference proteome</keyword>
<feature type="compositionally biased region" description="Pro residues" evidence="1">
    <location>
        <begin position="9"/>
        <end position="21"/>
    </location>
</feature>
<proteinExistence type="predicted"/>
<name>H5X5V9_9PSEU</name>
<accession>H5X5V9</accession>
<dbReference type="eggNOG" id="ENOG5031X0A">
    <property type="taxonomic scope" value="Bacteria"/>
</dbReference>
<dbReference type="RefSeq" id="WP_009155691.1">
    <property type="nucleotide sequence ID" value="NZ_CM001439.1"/>
</dbReference>
<keyword evidence="2" id="KW-0812">Transmembrane</keyword>
<evidence type="ECO:0000256" key="1">
    <source>
        <dbReference type="SAM" id="MobiDB-lite"/>
    </source>
</evidence>
<reference evidence="3 4" key="1">
    <citation type="journal article" date="2012" name="Stand. Genomic Sci.">
        <title>Genome sequence of the ocean sediment bacterium Saccharomonospora marina type strain (XMU15(T)).</title>
        <authorList>
            <person name="Klenk H.P."/>
            <person name="Lu M."/>
            <person name="Lucas S."/>
            <person name="Lapidus A."/>
            <person name="Copeland A."/>
            <person name="Pitluck S."/>
            <person name="Goodwin L.A."/>
            <person name="Han C."/>
            <person name="Tapia R."/>
            <person name="Brambilla E.M."/>
            <person name="Potter G."/>
            <person name="Land M."/>
            <person name="Ivanova N."/>
            <person name="Rohde M."/>
            <person name="Goker M."/>
            <person name="Detter J.C."/>
            <person name="Li W.J."/>
            <person name="Kyrpides N.C."/>
            <person name="Woyke T."/>
        </authorList>
    </citation>
    <scope>NUCLEOTIDE SEQUENCE [LARGE SCALE GENOMIC DNA]</scope>
    <source>
        <strain evidence="3 4">XMU15</strain>
    </source>
</reference>
<organism evidence="3 4">
    <name type="scientific">Saccharomonospora marina XMU15</name>
    <dbReference type="NCBI Taxonomy" id="882083"/>
    <lineage>
        <taxon>Bacteria</taxon>
        <taxon>Bacillati</taxon>
        <taxon>Actinomycetota</taxon>
        <taxon>Actinomycetes</taxon>
        <taxon>Pseudonocardiales</taxon>
        <taxon>Pseudonocardiaceae</taxon>
        <taxon>Saccharomonospora</taxon>
    </lineage>
</organism>
<protein>
    <submittedName>
        <fullName evidence="3">Uncharacterized protein</fullName>
    </submittedName>
</protein>
<feature type="transmembrane region" description="Helical" evidence="2">
    <location>
        <begin position="103"/>
        <end position="120"/>
    </location>
</feature>
<dbReference type="AlphaFoldDB" id="H5X5V9"/>
<gene>
    <name evidence="3" type="ORF">SacmaDRAFT_4118</name>
</gene>
<feature type="transmembrane region" description="Helical" evidence="2">
    <location>
        <begin position="72"/>
        <end position="91"/>
    </location>
</feature>
<evidence type="ECO:0000313" key="4">
    <source>
        <dbReference type="Proteomes" id="UP000004926"/>
    </source>
</evidence>
<feature type="region of interest" description="Disordered" evidence="1">
    <location>
        <begin position="1"/>
        <end position="34"/>
    </location>
</feature>
<keyword evidence="2" id="KW-0472">Membrane</keyword>
<dbReference type="STRING" id="882083.SacmaDRAFT_4118"/>
<dbReference type="Proteomes" id="UP000004926">
    <property type="component" value="Chromosome"/>
</dbReference>
<evidence type="ECO:0000313" key="3">
    <source>
        <dbReference type="EMBL" id="EHR52313.1"/>
    </source>
</evidence>
<keyword evidence="2" id="KW-1133">Transmembrane helix</keyword>
<feature type="transmembrane region" description="Helical" evidence="2">
    <location>
        <begin position="41"/>
        <end position="60"/>
    </location>
</feature>